<protein>
    <submittedName>
        <fullName evidence="2">Uncharacterized protein</fullName>
    </submittedName>
</protein>
<proteinExistence type="predicted"/>
<dbReference type="Proteomes" id="UP000308730">
    <property type="component" value="Unassembled WGS sequence"/>
</dbReference>
<reference evidence="2 3" key="1">
    <citation type="submission" date="2019-02" db="EMBL/GenBank/DDBJ databases">
        <title>Genome sequencing of the rare red list fungi Antrodiella citrinella (Flaviporus citrinellus).</title>
        <authorList>
            <person name="Buettner E."/>
            <person name="Kellner H."/>
        </authorList>
    </citation>
    <scope>NUCLEOTIDE SEQUENCE [LARGE SCALE GENOMIC DNA]</scope>
    <source>
        <strain evidence="2 3">DSM 108506</strain>
    </source>
</reference>
<dbReference type="AlphaFoldDB" id="A0A4S4M7N8"/>
<accession>A0A4S4M7N8</accession>
<name>A0A4S4M7N8_9APHY</name>
<sequence length="62" mass="6903">MLDDHPQTVLRLSQVSQDAPTTQASSIPNPELQKATQADIEGLVNKIREIRDGDLRVTQEAY</sequence>
<evidence type="ECO:0000256" key="1">
    <source>
        <dbReference type="SAM" id="MobiDB-lite"/>
    </source>
</evidence>
<evidence type="ECO:0000313" key="3">
    <source>
        <dbReference type="Proteomes" id="UP000308730"/>
    </source>
</evidence>
<gene>
    <name evidence="2" type="ORF">EUX98_g8437</name>
</gene>
<feature type="compositionally biased region" description="Polar residues" evidence="1">
    <location>
        <begin position="13"/>
        <end position="28"/>
    </location>
</feature>
<feature type="region of interest" description="Disordered" evidence="1">
    <location>
        <begin position="13"/>
        <end position="35"/>
    </location>
</feature>
<evidence type="ECO:0000313" key="2">
    <source>
        <dbReference type="EMBL" id="THH21189.1"/>
    </source>
</evidence>
<comment type="caution">
    <text evidence="2">The sequence shown here is derived from an EMBL/GenBank/DDBJ whole genome shotgun (WGS) entry which is preliminary data.</text>
</comment>
<dbReference type="EMBL" id="SGPM01000460">
    <property type="protein sequence ID" value="THH21189.1"/>
    <property type="molecule type" value="Genomic_DNA"/>
</dbReference>
<keyword evidence="3" id="KW-1185">Reference proteome</keyword>
<organism evidence="2 3">
    <name type="scientific">Antrodiella citrinella</name>
    <dbReference type="NCBI Taxonomy" id="2447956"/>
    <lineage>
        <taxon>Eukaryota</taxon>
        <taxon>Fungi</taxon>
        <taxon>Dikarya</taxon>
        <taxon>Basidiomycota</taxon>
        <taxon>Agaricomycotina</taxon>
        <taxon>Agaricomycetes</taxon>
        <taxon>Polyporales</taxon>
        <taxon>Steccherinaceae</taxon>
        <taxon>Antrodiella</taxon>
    </lineage>
</organism>